<keyword evidence="1" id="KW-0472">Membrane</keyword>
<gene>
    <name evidence="2" type="ORF">PBLR_15330</name>
</gene>
<keyword evidence="1" id="KW-1133">Transmembrane helix</keyword>
<feature type="transmembrane region" description="Helical" evidence="1">
    <location>
        <begin position="90"/>
        <end position="109"/>
    </location>
</feature>
<reference evidence="3" key="1">
    <citation type="submission" date="2018-08" db="EMBL/GenBank/DDBJ databases">
        <authorList>
            <person name="Chevrot R."/>
        </authorList>
    </citation>
    <scope>NUCLEOTIDE SEQUENCE [LARGE SCALE GENOMIC DNA]</scope>
</reference>
<evidence type="ECO:0008006" key="4">
    <source>
        <dbReference type="Google" id="ProtNLM"/>
    </source>
</evidence>
<organism evidence="2 3">
    <name type="scientific">Paenibacillus alvei</name>
    <name type="common">Bacillus alvei</name>
    <dbReference type="NCBI Taxonomy" id="44250"/>
    <lineage>
        <taxon>Bacteria</taxon>
        <taxon>Bacillati</taxon>
        <taxon>Bacillota</taxon>
        <taxon>Bacilli</taxon>
        <taxon>Bacillales</taxon>
        <taxon>Paenibacillaceae</taxon>
        <taxon>Paenibacillus</taxon>
    </lineage>
</organism>
<dbReference type="AlphaFoldDB" id="A0A383RK69"/>
<evidence type="ECO:0000256" key="1">
    <source>
        <dbReference type="SAM" id="Phobius"/>
    </source>
</evidence>
<evidence type="ECO:0000313" key="3">
    <source>
        <dbReference type="Proteomes" id="UP000304148"/>
    </source>
</evidence>
<evidence type="ECO:0000313" key="2">
    <source>
        <dbReference type="EMBL" id="SYX86904.1"/>
    </source>
</evidence>
<feature type="transmembrane region" description="Helical" evidence="1">
    <location>
        <begin position="115"/>
        <end position="131"/>
    </location>
</feature>
<dbReference type="EMBL" id="LS992241">
    <property type="protein sequence ID" value="SYX86904.1"/>
    <property type="molecule type" value="Genomic_DNA"/>
</dbReference>
<proteinExistence type="predicted"/>
<keyword evidence="1" id="KW-0812">Transmembrane</keyword>
<dbReference type="Proteomes" id="UP000304148">
    <property type="component" value="Chromosome"/>
</dbReference>
<name>A0A383RK69_PAEAL</name>
<sequence length="222" mass="25487">MICRKCRGEIKEDFSFCPYCQEPVNQRDGSNTIDAGHDNVNIGLGINSKQEFYIDNRTVAPDPANELVVDYEDLPDRRVWGGVKGYKLKFEVLGVLSVISAVITIVTYFIQKNSFVLFLLMVTVSLAVYALDSRNKHRKLKNDGVYKENNRPILFEDDEGDVYSIKKYGYCPICDGRVNIIQDERFKRNVGKCENNSDHLYSYDHTINKGFPLEVVEFYSPK</sequence>
<accession>A0A383RK69</accession>
<protein>
    <recommendedName>
        <fullName evidence="4">Zinc-ribbon domain-containing protein</fullName>
    </recommendedName>
</protein>
<dbReference type="RefSeq" id="WP_232055731.1">
    <property type="nucleotide sequence ID" value="NZ_LS992241.1"/>
</dbReference>